<dbReference type="Proteomes" id="UP000053097">
    <property type="component" value="Unassembled WGS sequence"/>
</dbReference>
<name>A0A026WHN7_OOCBI</name>
<evidence type="ECO:0000313" key="3">
    <source>
        <dbReference type="Proteomes" id="UP000053097"/>
    </source>
</evidence>
<dbReference type="AlphaFoldDB" id="A0A026WHN7"/>
<feature type="compositionally biased region" description="Polar residues" evidence="1">
    <location>
        <begin position="122"/>
        <end position="135"/>
    </location>
</feature>
<evidence type="ECO:0000256" key="1">
    <source>
        <dbReference type="SAM" id="MobiDB-lite"/>
    </source>
</evidence>
<accession>A0A026WHN7</accession>
<proteinExistence type="predicted"/>
<dbReference type="EMBL" id="KK107218">
    <property type="protein sequence ID" value="EZA55161.1"/>
    <property type="molecule type" value="Genomic_DNA"/>
</dbReference>
<gene>
    <name evidence="2" type="ORF">X777_05230</name>
</gene>
<protein>
    <submittedName>
        <fullName evidence="2">Uncharacterized protein</fullName>
    </submittedName>
</protein>
<evidence type="ECO:0000313" key="2">
    <source>
        <dbReference type="EMBL" id="EZA55161.1"/>
    </source>
</evidence>
<reference evidence="2 3" key="1">
    <citation type="journal article" date="2014" name="Curr. Biol.">
        <title>The genome of the clonal raider ant Cerapachys biroi.</title>
        <authorList>
            <person name="Oxley P.R."/>
            <person name="Ji L."/>
            <person name="Fetter-Pruneda I."/>
            <person name="McKenzie S.K."/>
            <person name="Li C."/>
            <person name="Hu H."/>
            <person name="Zhang G."/>
            <person name="Kronauer D.J."/>
        </authorList>
    </citation>
    <scope>NUCLEOTIDE SEQUENCE [LARGE SCALE GENOMIC DNA]</scope>
</reference>
<sequence length="135" mass="15214">MKRKRRPVDVDCGAIAVRGSARSRRCGHRRSSAVVSDMKNDHGLRSITPGRRDRHRATANLPDRSVSSIGIVLPLRGVRFPMLTFDTRLAIHTHIHRSLPTICHPRSDNRQLVNAKKRNAKSQKQIGDSIEINNL</sequence>
<keyword evidence="3" id="KW-1185">Reference proteome</keyword>
<feature type="region of interest" description="Disordered" evidence="1">
    <location>
        <begin position="115"/>
        <end position="135"/>
    </location>
</feature>
<organism evidence="2 3">
    <name type="scientific">Ooceraea biroi</name>
    <name type="common">Clonal raider ant</name>
    <name type="synonym">Cerapachys biroi</name>
    <dbReference type="NCBI Taxonomy" id="2015173"/>
    <lineage>
        <taxon>Eukaryota</taxon>
        <taxon>Metazoa</taxon>
        <taxon>Ecdysozoa</taxon>
        <taxon>Arthropoda</taxon>
        <taxon>Hexapoda</taxon>
        <taxon>Insecta</taxon>
        <taxon>Pterygota</taxon>
        <taxon>Neoptera</taxon>
        <taxon>Endopterygota</taxon>
        <taxon>Hymenoptera</taxon>
        <taxon>Apocrita</taxon>
        <taxon>Aculeata</taxon>
        <taxon>Formicoidea</taxon>
        <taxon>Formicidae</taxon>
        <taxon>Dorylinae</taxon>
        <taxon>Ooceraea</taxon>
    </lineage>
</organism>